<dbReference type="EMBL" id="VYUY01000019">
    <property type="protein sequence ID" value="KAA9130687.1"/>
    <property type="molecule type" value="Genomic_DNA"/>
</dbReference>
<feature type="domain" description="DUF58" evidence="3">
    <location>
        <begin position="253"/>
        <end position="337"/>
    </location>
</feature>
<organism evidence="4 5">
    <name type="scientific">Microbacterium caowuchunii</name>
    <dbReference type="NCBI Taxonomy" id="2614638"/>
    <lineage>
        <taxon>Bacteria</taxon>
        <taxon>Bacillati</taxon>
        <taxon>Actinomycetota</taxon>
        <taxon>Actinomycetes</taxon>
        <taxon>Micrococcales</taxon>
        <taxon>Microbacteriaceae</taxon>
        <taxon>Microbacterium</taxon>
    </lineage>
</organism>
<keyword evidence="2" id="KW-0812">Transmembrane</keyword>
<dbReference type="InterPro" id="IPR002881">
    <property type="entry name" value="DUF58"/>
</dbReference>
<evidence type="ECO:0000313" key="5">
    <source>
        <dbReference type="Proteomes" id="UP000326838"/>
    </source>
</evidence>
<evidence type="ECO:0000313" key="4">
    <source>
        <dbReference type="EMBL" id="KAA9130687.1"/>
    </source>
</evidence>
<feature type="transmembrane region" description="Helical" evidence="2">
    <location>
        <begin position="59"/>
        <end position="82"/>
    </location>
</feature>
<feature type="compositionally biased region" description="Low complexity" evidence="1">
    <location>
        <begin position="7"/>
        <end position="25"/>
    </location>
</feature>
<accession>A0A5N0T969</accession>
<evidence type="ECO:0000259" key="3">
    <source>
        <dbReference type="Pfam" id="PF01882"/>
    </source>
</evidence>
<feature type="region of interest" description="Disordered" evidence="1">
    <location>
        <begin position="1"/>
        <end position="30"/>
    </location>
</feature>
<dbReference type="AlphaFoldDB" id="A0A5N0T969"/>
<feature type="transmembrane region" description="Helical" evidence="2">
    <location>
        <begin position="88"/>
        <end position="110"/>
    </location>
</feature>
<comment type="caution">
    <text evidence="4">The sequence shown here is derived from an EMBL/GenBank/DDBJ whole genome shotgun (WGS) entry which is preliminary data.</text>
</comment>
<dbReference type="PANTHER" id="PTHR34351:SF1">
    <property type="entry name" value="SLR1927 PROTEIN"/>
    <property type="match status" value="1"/>
</dbReference>
<sequence>MSGDSPSRITRIGSTSTATSGTSTRTRTRYDTSRQTTVIVVGGIRFWRRLNRSVGRAAASVRGTVTPAGWLLVGAALVGLGVGLPLGWIEFVLAGVVAAVLLLCAAPFLFSARAYDVSLTLARDRVVAGTEVAAHLRVENVGSGVALPGRVDIPIGAGLIDVPVPVLRKGGVFDEDLSVPALRRGVLEVGPARSVRGDPLGILRREVTWEDVHTLYVHPVTTSIPSTATGFVKDLEGNPSSQVVDSDISFHAIREYSPGDSQRHIHWKSTAKTGTLMVRQYEETRRSRMVIVLASGTEEYANDEEFELAVSAAASLGVRGIRDGRDVSVVVGGEVPEFARRSVRTSRELATVTARTLLDDLAGLDKTERVSPLGDVAGLAVEGHSDVSIGFLVCGSTPTLRMLQHAALAFPADVGVAALICDPTAEPGYRTIGATSVVTIGLLDDLRHILARSAKS</sequence>
<dbReference type="Proteomes" id="UP000326838">
    <property type="component" value="Unassembled WGS sequence"/>
</dbReference>
<keyword evidence="2" id="KW-0472">Membrane</keyword>
<name>A0A5N0T969_9MICO</name>
<reference evidence="5" key="1">
    <citation type="submission" date="2019-09" db="EMBL/GenBank/DDBJ databases">
        <title>Mumia zhuanghuii sp. nov. isolated from the intestinal contents of plateau pika (Ochotona curzoniae) in the Qinghai-Tibet plateau of China.</title>
        <authorList>
            <person name="Tian Z."/>
        </authorList>
    </citation>
    <scope>NUCLEOTIDE SEQUENCE [LARGE SCALE GENOMIC DNA]</scope>
    <source>
        <strain evidence="5">L-033</strain>
    </source>
</reference>
<proteinExistence type="predicted"/>
<dbReference type="Pfam" id="PF01882">
    <property type="entry name" value="DUF58"/>
    <property type="match status" value="1"/>
</dbReference>
<keyword evidence="2" id="KW-1133">Transmembrane helix</keyword>
<protein>
    <submittedName>
        <fullName evidence="4">DUF58 domain-containing protein</fullName>
    </submittedName>
</protein>
<gene>
    <name evidence="4" type="ORF">F6B40_13755</name>
</gene>
<dbReference type="PANTHER" id="PTHR34351">
    <property type="entry name" value="SLR1927 PROTEIN-RELATED"/>
    <property type="match status" value="1"/>
</dbReference>
<evidence type="ECO:0000256" key="1">
    <source>
        <dbReference type="SAM" id="MobiDB-lite"/>
    </source>
</evidence>
<evidence type="ECO:0000256" key="2">
    <source>
        <dbReference type="SAM" id="Phobius"/>
    </source>
</evidence>
<dbReference type="RefSeq" id="WP_150894986.1">
    <property type="nucleotide sequence ID" value="NZ_VYUY01000019.1"/>
</dbReference>
<keyword evidence="5" id="KW-1185">Reference proteome</keyword>